<accession>A0ABD5Z4X6</accession>
<dbReference type="InterPro" id="IPR039261">
    <property type="entry name" value="FNR_nucleotide-bd"/>
</dbReference>
<dbReference type="CDD" id="cd00322">
    <property type="entry name" value="FNR_like"/>
    <property type="match status" value="1"/>
</dbReference>
<proteinExistence type="predicted"/>
<dbReference type="Gene3D" id="2.40.30.10">
    <property type="entry name" value="Translation factors"/>
    <property type="match status" value="1"/>
</dbReference>
<evidence type="ECO:0000313" key="2">
    <source>
        <dbReference type="EMBL" id="MFC7200236.1"/>
    </source>
</evidence>
<evidence type="ECO:0000259" key="1">
    <source>
        <dbReference type="PROSITE" id="PS51384"/>
    </source>
</evidence>
<dbReference type="Pfam" id="PF00970">
    <property type="entry name" value="FAD_binding_6"/>
    <property type="match status" value="1"/>
</dbReference>
<keyword evidence="3" id="KW-1185">Reference proteome</keyword>
<dbReference type="SUPFAM" id="SSF52343">
    <property type="entry name" value="Ferredoxin reductase-like, C-terminal NADP-linked domain"/>
    <property type="match status" value="1"/>
</dbReference>
<dbReference type="RefSeq" id="WP_279527024.1">
    <property type="nucleotide sequence ID" value="NZ_CP122312.1"/>
</dbReference>
<reference evidence="2 3" key="1">
    <citation type="journal article" date="2019" name="Int. J. Syst. Evol. Microbiol.">
        <title>The Global Catalogue of Microorganisms (GCM) 10K type strain sequencing project: providing services to taxonomists for standard genome sequencing and annotation.</title>
        <authorList>
            <consortium name="The Broad Institute Genomics Platform"/>
            <consortium name="The Broad Institute Genome Sequencing Center for Infectious Disease"/>
            <person name="Wu L."/>
            <person name="Ma J."/>
        </authorList>
    </citation>
    <scope>NUCLEOTIDE SEQUENCE [LARGE SCALE GENOMIC DNA]</scope>
    <source>
        <strain evidence="2 3">XZGYJ-43</strain>
    </source>
</reference>
<gene>
    <name evidence="2" type="ORF">ACFQJ9_12580</name>
</gene>
<feature type="domain" description="FAD-binding FR-type" evidence="1">
    <location>
        <begin position="1"/>
        <end position="100"/>
    </location>
</feature>
<protein>
    <submittedName>
        <fullName evidence="2">Ferredoxin--NADP reductase</fullName>
    </submittedName>
</protein>
<evidence type="ECO:0000313" key="3">
    <source>
        <dbReference type="Proteomes" id="UP001596447"/>
    </source>
</evidence>
<dbReference type="InterPro" id="IPR017927">
    <property type="entry name" value="FAD-bd_FR_type"/>
</dbReference>
<sequence length="210" mass="21867">MSEKTVTVRSVESVGPDTVAITLESPDSFDAKPGQFVQLLLDVDGEEHARHYTISSARVEETFEITVGIDPEGTVGPTLAELERGDEVRVKGPFGRNHYEGEESVTLVVGGPGVGPAVGIAERVIQEGGDVAVVYRDDAHAHVDRLGAVADAGGSVFLVGGDLDPAVDAAVEAVGGQVFVYGFAEFLEDALDALDEAGADTDAAKIENFG</sequence>
<dbReference type="PANTHER" id="PTHR47354">
    <property type="entry name" value="NADH OXIDOREDUCTASE HCR"/>
    <property type="match status" value="1"/>
</dbReference>
<dbReference type="EMBL" id="JBHTAR010000011">
    <property type="protein sequence ID" value="MFC7200236.1"/>
    <property type="molecule type" value="Genomic_DNA"/>
</dbReference>
<dbReference type="InterPro" id="IPR008333">
    <property type="entry name" value="Cbr1-like_FAD-bd_dom"/>
</dbReference>
<dbReference type="PROSITE" id="PS51384">
    <property type="entry name" value="FAD_FR"/>
    <property type="match status" value="1"/>
</dbReference>
<dbReference type="PANTHER" id="PTHR47354:SF5">
    <property type="entry name" value="PROTEIN RFBI"/>
    <property type="match status" value="1"/>
</dbReference>
<dbReference type="InterPro" id="IPR017938">
    <property type="entry name" value="Riboflavin_synthase-like_b-brl"/>
</dbReference>
<dbReference type="SUPFAM" id="SSF63380">
    <property type="entry name" value="Riboflavin synthase domain-like"/>
    <property type="match status" value="1"/>
</dbReference>
<comment type="caution">
    <text evidence="2">The sequence shown here is derived from an EMBL/GenBank/DDBJ whole genome shotgun (WGS) entry which is preliminary data.</text>
</comment>
<name>A0ABD5Z4X6_9EURY</name>
<dbReference type="InterPro" id="IPR050415">
    <property type="entry name" value="MRET"/>
</dbReference>
<dbReference type="Proteomes" id="UP001596447">
    <property type="component" value="Unassembled WGS sequence"/>
</dbReference>
<organism evidence="2 3">
    <name type="scientific">Halospeciosus flavus</name>
    <dbReference type="NCBI Taxonomy" id="3032283"/>
    <lineage>
        <taxon>Archaea</taxon>
        <taxon>Methanobacteriati</taxon>
        <taxon>Methanobacteriota</taxon>
        <taxon>Stenosarchaea group</taxon>
        <taxon>Halobacteria</taxon>
        <taxon>Halobacteriales</taxon>
        <taxon>Halobacteriaceae</taxon>
        <taxon>Halospeciosus</taxon>
    </lineage>
</organism>
<dbReference type="AlphaFoldDB" id="A0ABD5Z4X6"/>